<feature type="transmembrane region" description="Helical" evidence="1">
    <location>
        <begin position="79"/>
        <end position="102"/>
    </location>
</feature>
<feature type="transmembrane region" description="Helical" evidence="1">
    <location>
        <begin position="302"/>
        <end position="322"/>
    </location>
</feature>
<organism evidence="2 3">
    <name type="scientific">Panacibacter ginsenosidivorans</name>
    <dbReference type="NCBI Taxonomy" id="1813871"/>
    <lineage>
        <taxon>Bacteria</taxon>
        <taxon>Pseudomonadati</taxon>
        <taxon>Bacteroidota</taxon>
        <taxon>Chitinophagia</taxon>
        <taxon>Chitinophagales</taxon>
        <taxon>Chitinophagaceae</taxon>
        <taxon>Panacibacter</taxon>
    </lineage>
</organism>
<evidence type="ECO:0008006" key="4">
    <source>
        <dbReference type="Google" id="ProtNLM"/>
    </source>
</evidence>
<feature type="transmembrane region" description="Helical" evidence="1">
    <location>
        <begin position="139"/>
        <end position="158"/>
    </location>
</feature>
<feature type="transmembrane region" description="Helical" evidence="1">
    <location>
        <begin position="109"/>
        <end position="127"/>
    </location>
</feature>
<dbReference type="InterPro" id="IPR045691">
    <property type="entry name" value="DUF6056"/>
</dbReference>
<gene>
    <name evidence="2" type="ORF">FRZ67_22440</name>
</gene>
<proteinExistence type="predicted"/>
<keyword evidence="3" id="KW-1185">Reference proteome</keyword>
<dbReference type="KEGG" id="pgin:FRZ67_22440"/>
<evidence type="ECO:0000313" key="3">
    <source>
        <dbReference type="Proteomes" id="UP000321533"/>
    </source>
</evidence>
<feature type="transmembrane region" description="Helical" evidence="1">
    <location>
        <begin position="211"/>
        <end position="233"/>
    </location>
</feature>
<name>A0A5B8VFT0_9BACT</name>
<accession>A0A5B8VFT0</accession>
<feature type="transmembrane region" description="Helical" evidence="1">
    <location>
        <begin position="270"/>
        <end position="290"/>
    </location>
</feature>
<dbReference type="EMBL" id="CP042435">
    <property type="protein sequence ID" value="QEC69921.1"/>
    <property type="molecule type" value="Genomic_DNA"/>
</dbReference>
<feature type="transmembrane region" description="Helical" evidence="1">
    <location>
        <begin position="170"/>
        <end position="199"/>
    </location>
</feature>
<dbReference type="RefSeq" id="WP_147192797.1">
    <property type="nucleotide sequence ID" value="NZ_CP042435.1"/>
</dbReference>
<protein>
    <recommendedName>
        <fullName evidence="4">YfhO family protein</fullName>
    </recommendedName>
</protein>
<feature type="transmembrane region" description="Helical" evidence="1">
    <location>
        <begin position="334"/>
        <end position="352"/>
    </location>
</feature>
<dbReference type="Proteomes" id="UP000321533">
    <property type="component" value="Chromosome"/>
</dbReference>
<evidence type="ECO:0000256" key="1">
    <source>
        <dbReference type="SAM" id="Phobius"/>
    </source>
</evidence>
<reference evidence="2 3" key="1">
    <citation type="journal article" date="2016" name="Int. J. Syst. Evol. Microbiol.">
        <title>Panacibacter ginsenosidivorans gen. nov., sp. nov., with ginsenoside converting activity isolated from soil of a ginseng field.</title>
        <authorList>
            <person name="Siddiqi M.Z."/>
            <person name="Muhammad Shafi S."/>
            <person name="Choi K.D."/>
            <person name="Im W.T."/>
        </authorList>
    </citation>
    <scope>NUCLEOTIDE SEQUENCE [LARGE SCALE GENOMIC DNA]</scope>
    <source>
        <strain evidence="2 3">Gsoil1550</strain>
    </source>
</reference>
<keyword evidence="1" id="KW-0472">Membrane</keyword>
<dbReference type="AlphaFoldDB" id="A0A5B8VFT0"/>
<sequence length="455" mass="52097">MNKNLNIYLAFILLLLSPFIVASFYNIPYGDDFWYANMVKDHGKIGAVAEWYRTLSGRYVTNFIMSYADPLVYKNFEGFIIAPLFCISTLWLTLSALLITTMSINKKSAVLLSGAITASYFLLMPDIREGLFWMSGMMNYHTGIILFLLLLRVLFIFFKEPQGNILSKKIIIAYSILSFLLMGINECIALGWIGFLFFINAYQIIVKKKTHLFLLSLFGAAFLGALLIIFCPGNQHKAVEYADENRNFFAALLNTCLGIGYYLLKTLKSPFAWGAMLLSITVAASYTDIIKKQLSFMPGLKSWLTLAFIFLVMMYFPAVYFGKDHIPPLRVSDTLIIFFILFFMMSLKYLPEKFLRWANNRRDLLLRIGVVLFIAGLYFSNFSLITKELASKEIQRYQAEVMNRFSIIESCESDTCTIPSFKYHPLTLAPSDPDPKNDLAHLDKYFNRKIIVITP</sequence>
<keyword evidence="1" id="KW-0812">Transmembrane</keyword>
<feature type="transmembrane region" description="Helical" evidence="1">
    <location>
        <begin position="245"/>
        <end position="264"/>
    </location>
</feature>
<feature type="transmembrane region" description="Helical" evidence="1">
    <location>
        <begin position="7"/>
        <end position="27"/>
    </location>
</feature>
<feature type="transmembrane region" description="Helical" evidence="1">
    <location>
        <begin position="364"/>
        <end position="385"/>
    </location>
</feature>
<keyword evidence="1" id="KW-1133">Transmembrane helix</keyword>
<dbReference type="OrthoDB" id="1081881at2"/>
<dbReference type="Pfam" id="PF19528">
    <property type="entry name" value="DUF6056"/>
    <property type="match status" value="1"/>
</dbReference>
<evidence type="ECO:0000313" key="2">
    <source>
        <dbReference type="EMBL" id="QEC69921.1"/>
    </source>
</evidence>